<accession>K2PIR2</accession>
<dbReference type="PROSITE" id="PS51737">
    <property type="entry name" value="RECOMBINASE_DNA_BIND"/>
    <property type="match status" value="1"/>
</dbReference>
<feature type="active site" description="O-(5'-phospho-DNA)-serine intermediate" evidence="4 5">
    <location>
        <position position="11"/>
    </location>
</feature>
<dbReference type="Pfam" id="PF00239">
    <property type="entry name" value="Resolvase"/>
    <property type="match status" value="1"/>
</dbReference>
<dbReference type="Gene3D" id="3.40.50.1390">
    <property type="entry name" value="Resolvase, N-terminal catalytic domain"/>
    <property type="match status" value="1"/>
</dbReference>
<dbReference type="RefSeq" id="WP_004260150.1">
    <property type="nucleotide sequence ID" value="NZ_AMQS01000015.1"/>
</dbReference>
<evidence type="ECO:0000259" key="6">
    <source>
        <dbReference type="PROSITE" id="PS51736"/>
    </source>
</evidence>
<feature type="domain" description="Resolvase/invertase-type recombinase catalytic" evidence="6">
    <location>
        <begin position="3"/>
        <end position="151"/>
    </location>
</feature>
<dbReference type="Gene3D" id="3.90.1750.20">
    <property type="entry name" value="Putative Large Serine Recombinase, Chain B, Domain 2"/>
    <property type="match status" value="1"/>
</dbReference>
<evidence type="ECO:0000256" key="4">
    <source>
        <dbReference type="PIRSR" id="PIRSR606118-50"/>
    </source>
</evidence>
<gene>
    <name evidence="8" type="ORF">C426_1284</name>
</gene>
<dbReference type="InterPro" id="IPR050639">
    <property type="entry name" value="SSR_resolvase"/>
</dbReference>
<dbReference type="InterPro" id="IPR038109">
    <property type="entry name" value="DNA_bind_recomb_sf"/>
</dbReference>
<dbReference type="PROSITE" id="PS51736">
    <property type="entry name" value="RECOMBINASES_3"/>
    <property type="match status" value="1"/>
</dbReference>
<comment type="caution">
    <text evidence="8">The sequence shown here is derived from an EMBL/GenBank/DDBJ whole genome shotgun (WGS) entry which is preliminary data.</text>
</comment>
<dbReference type="InterPro" id="IPR011109">
    <property type="entry name" value="DNA_bind_recombinase_dom"/>
</dbReference>
<dbReference type="GO" id="GO:0000150">
    <property type="term" value="F:DNA strand exchange activity"/>
    <property type="evidence" value="ECO:0007669"/>
    <property type="project" value="InterPro"/>
</dbReference>
<keyword evidence="2" id="KW-0238">DNA-binding</keyword>
<dbReference type="GO" id="GO:0003677">
    <property type="term" value="F:DNA binding"/>
    <property type="evidence" value="ECO:0007669"/>
    <property type="project" value="UniProtKB-KW"/>
</dbReference>
<evidence type="ECO:0000256" key="1">
    <source>
        <dbReference type="ARBA" id="ARBA00022908"/>
    </source>
</evidence>
<dbReference type="PROSITE" id="PS00397">
    <property type="entry name" value="RECOMBINASES_1"/>
    <property type="match status" value="1"/>
</dbReference>
<evidence type="ECO:0000256" key="2">
    <source>
        <dbReference type="ARBA" id="ARBA00023125"/>
    </source>
</evidence>
<organism evidence="8 9">
    <name type="scientific">Lactococcus garvieae DCC43</name>
    <dbReference type="NCBI Taxonomy" id="1231377"/>
    <lineage>
        <taxon>Bacteria</taxon>
        <taxon>Bacillati</taxon>
        <taxon>Bacillota</taxon>
        <taxon>Bacilli</taxon>
        <taxon>Lactobacillales</taxon>
        <taxon>Streptococcaceae</taxon>
        <taxon>Lactococcus</taxon>
    </lineage>
</organism>
<dbReference type="InterPro" id="IPR036162">
    <property type="entry name" value="Resolvase-like_N_sf"/>
</dbReference>
<keyword evidence="3" id="KW-0233">DNA recombination</keyword>
<evidence type="ECO:0000313" key="8">
    <source>
        <dbReference type="EMBL" id="EKF51330.1"/>
    </source>
</evidence>
<evidence type="ECO:0000256" key="5">
    <source>
        <dbReference type="PROSITE-ProRule" id="PRU10137"/>
    </source>
</evidence>
<dbReference type="Proteomes" id="UP000006787">
    <property type="component" value="Unassembled WGS sequence"/>
</dbReference>
<dbReference type="PANTHER" id="PTHR30461:SF23">
    <property type="entry name" value="DNA RECOMBINASE-RELATED"/>
    <property type="match status" value="1"/>
</dbReference>
<dbReference type="SMART" id="SM00857">
    <property type="entry name" value="Resolvase"/>
    <property type="match status" value="1"/>
</dbReference>
<evidence type="ECO:0000256" key="3">
    <source>
        <dbReference type="ARBA" id="ARBA00023172"/>
    </source>
</evidence>
<dbReference type="Pfam" id="PF07508">
    <property type="entry name" value="Recombinase"/>
    <property type="match status" value="1"/>
</dbReference>
<dbReference type="InterPro" id="IPR006118">
    <property type="entry name" value="Recombinase_CS"/>
</dbReference>
<dbReference type="EMBL" id="AMQS01000015">
    <property type="protein sequence ID" value="EKF51330.1"/>
    <property type="molecule type" value="Genomic_DNA"/>
</dbReference>
<proteinExistence type="predicted"/>
<sequence length="482" mass="54988">MKKVAVYARVSTTVQAEEGYSISEQTDKLSKYCEIMGWTVYNTYTDAGFTGSNIERPAMQQLIKDAKESKFDTVLVYKLDRLSRSQKDTLFLIEDVFNKIGIGFVSLQEKFDTTTPFGKAMIGILSVFAQLEREQIKERMALGYAGRIKSGKTAAHSIQPFGYDYNKEKGILSANPLQASIVKRIFEMYLDGVSIVKIVRILNDEGHIGKEKLWAPTTVRRTLANPVYIGSQLFKGDLYKTDNDVIIDEKVYWAVQDELAKRNKKVKEANNNPKPFQSKYMLSGILKCGKCGKPLIIVVGNKKKDRTTNNRYQCYYRKTGGGSRPVDFNENNACDSGYFRQDALEKYVIDSISELQINDQLLETAVSTTEDSNKVDTMSLKKKLDRLEKELAKYKNMYMIDAISLEELQEQTKQNTLRKKSIINQLNQDKTEVNNLRISRAKKLLSSKNISELPYGEQKIMVNTIINKIICTNAEYSIIWNF</sequence>
<dbReference type="SUPFAM" id="SSF53041">
    <property type="entry name" value="Resolvase-like"/>
    <property type="match status" value="1"/>
</dbReference>
<evidence type="ECO:0000259" key="7">
    <source>
        <dbReference type="PROSITE" id="PS51737"/>
    </source>
</evidence>
<dbReference type="PATRIC" id="fig|1231377.3.peg.1281"/>
<protein>
    <submittedName>
        <fullName evidence="8">Phage integrase</fullName>
    </submittedName>
</protein>
<dbReference type="eggNOG" id="COG1961">
    <property type="taxonomic scope" value="Bacteria"/>
</dbReference>
<dbReference type="PANTHER" id="PTHR30461">
    <property type="entry name" value="DNA-INVERTASE FROM LAMBDOID PROPHAGE"/>
    <property type="match status" value="1"/>
</dbReference>
<evidence type="ECO:0000313" key="9">
    <source>
        <dbReference type="Proteomes" id="UP000006787"/>
    </source>
</evidence>
<dbReference type="AlphaFoldDB" id="K2PIR2"/>
<feature type="domain" description="Recombinase" evidence="7">
    <location>
        <begin position="160"/>
        <end position="265"/>
    </location>
</feature>
<dbReference type="Pfam" id="PF13408">
    <property type="entry name" value="Zn_ribbon_recom"/>
    <property type="match status" value="1"/>
</dbReference>
<reference evidence="8 9" key="1">
    <citation type="journal article" date="2012" name="J. Bacteriol.">
        <title>Genome Sequence of the Bacteriocin-Producing Strain Lactococcus garvieae DCC43.</title>
        <authorList>
            <person name="Gabrielsen C."/>
            <person name="Brede D.A."/>
            <person name="Hernandez P.E."/>
            <person name="Nes I.F."/>
            <person name="Diep D.B."/>
        </authorList>
    </citation>
    <scope>NUCLEOTIDE SEQUENCE [LARGE SCALE GENOMIC DNA]</scope>
    <source>
        <strain evidence="8 9">DCC43</strain>
    </source>
</reference>
<dbReference type="InterPro" id="IPR006119">
    <property type="entry name" value="Resolv_N"/>
</dbReference>
<name>K2PIR2_9LACT</name>
<dbReference type="CDD" id="cd00338">
    <property type="entry name" value="Ser_Recombinase"/>
    <property type="match status" value="1"/>
</dbReference>
<dbReference type="InterPro" id="IPR025827">
    <property type="entry name" value="Zn_ribbon_recom_dom"/>
</dbReference>
<dbReference type="GO" id="GO:0015074">
    <property type="term" value="P:DNA integration"/>
    <property type="evidence" value="ECO:0007669"/>
    <property type="project" value="UniProtKB-KW"/>
</dbReference>
<keyword evidence="1" id="KW-0229">DNA integration</keyword>